<dbReference type="Gene3D" id="3.10.450.50">
    <property type="match status" value="1"/>
</dbReference>
<dbReference type="InterPro" id="IPR037401">
    <property type="entry name" value="SnoaL-like"/>
</dbReference>
<accession>A0A2S8B1V5</accession>
<reference evidence="3" key="1">
    <citation type="submission" date="2017-11" db="EMBL/GenBank/DDBJ databases">
        <title>The complete genome sequence of Sphingopyxis pomeranensis sp. nov. strain WS5A3p.</title>
        <authorList>
            <person name="Kaminski M.A."/>
        </authorList>
    </citation>
    <scope>NUCLEOTIDE SEQUENCE [LARGE SCALE GENOMIC DNA]</scope>
    <source>
        <strain evidence="3">WS5A3p</strain>
    </source>
</reference>
<dbReference type="RefSeq" id="WP_105999665.1">
    <property type="nucleotide sequence ID" value="NZ_CM009578.1"/>
</dbReference>
<keyword evidence="3" id="KW-1185">Reference proteome</keyword>
<dbReference type="EMBL" id="PHFW01000003">
    <property type="protein sequence ID" value="PQM26288.1"/>
    <property type="molecule type" value="Genomic_DNA"/>
</dbReference>
<dbReference type="AlphaFoldDB" id="A0A2S8B1V5"/>
<proteinExistence type="predicted"/>
<sequence>MGIEDNKIVVRRLMDRLTAGDTKGAVDLLSDDGRWWVGGKADLFPVAGYKNKTELRALLDDLILPMPNGLSMTIKSMIAEGDRVAAEVESYGEAPNGRLYNNEYHFLIIVRDGLIFEVREYLDTMHGFDVFVRP</sequence>
<dbReference type="OrthoDB" id="7061942at2"/>
<evidence type="ECO:0000259" key="1">
    <source>
        <dbReference type="Pfam" id="PF12680"/>
    </source>
</evidence>
<dbReference type="InterPro" id="IPR032710">
    <property type="entry name" value="NTF2-like_dom_sf"/>
</dbReference>
<comment type="caution">
    <text evidence="2">The sequence shown here is derived from an EMBL/GenBank/DDBJ whole genome shotgun (WGS) entry which is preliminary data.</text>
</comment>
<evidence type="ECO:0000313" key="2">
    <source>
        <dbReference type="EMBL" id="PQM26288.1"/>
    </source>
</evidence>
<evidence type="ECO:0000313" key="3">
    <source>
        <dbReference type="Proteomes" id="UP000238954"/>
    </source>
</evidence>
<organism evidence="2 3">
    <name type="scientific">Sphingopyxis lindanitolerans</name>
    <dbReference type="NCBI Taxonomy" id="2054227"/>
    <lineage>
        <taxon>Bacteria</taxon>
        <taxon>Pseudomonadati</taxon>
        <taxon>Pseudomonadota</taxon>
        <taxon>Alphaproteobacteria</taxon>
        <taxon>Sphingomonadales</taxon>
        <taxon>Sphingomonadaceae</taxon>
        <taxon>Sphingopyxis</taxon>
    </lineage>
</organism>
<gene>
    <name evidence="2" type="ORF">CVO77_14605</name>
</gene>
<protein>
    <recommendedName>
        <fullName evidence="1">SnoaL-like domain-containing protein</fullName>
    </recommendedName>
</protein>
<name>A0A2S8B1V5_9SPHN</name>
<feature type="domain" description="SnoaL-like" evidence="1">
    <location>
        <begin position="10"/>
        <end position="117"/>
    </location>
</feature>
<dbReference type="Pfam" id="PF12680">
    <property type="entry name" value="SnoaL_2"/>
    <property type="match status" value="1"/>
</dbReference>
<dbReference type="Proteomes" id="UP000238954">
    <property type="component" value="Chromosome"/>
</dbReference>
<dbReference type="SUPFAM" id="SSF54427">
    <property type="entry name" value="NTF2-like"/>
    <property type="match status" value="1"/>
</dbReference>